<keyword evidence="1" id="KW-0812">Transmembrane</keyword>
<dbReference type="RefSeq" id="WP_277357813.1">
    <property type="nucleotide sequence ID" value="NZ_BAAAON010000002.1"/>
</dbReference>
<keyword evidence="3" id="KW-1185">Reference proteome</keyword>
<evidence type="ECO:0000256" key="1">
    <source>
        <dbReference type="SAM" id="Phobius"/>
    </source>
</evidence>
<keyword evidence="1" id="KW-0472">Membrane</keyword>
<accession>A0ABN3AYH5</accession>
<dbReference type="Proteomes" id="UP001500974">
    <property type="component" value="Unassembled WGS sequence"/>
</dbReference>
<name>A0ABN3AYH5_9MICC</name>
<keyword evidence="1" id="KW-1133">Transmembrane helix</keyword>
<feature type="transmembrane region" description="Helical" evidence="1">
    <location>
        <begin position="105"/>
        <end position="127"/>
    </location>
</feature>
<sequence>MRRTQESAAEPGTYPPAVYAGPAAETAVPPSSLLWWAAATTVLGPVLGVLWWFASPGGGFYGDRANAESWLIRDLVLGGLQLLAGVVVGWLLTNRIDLPGAWQRVCAAVGGSMVGSVLAVLVGQGLGALFSGGDGEFPFVLRSLGVALVWPAAAALVVFLASLLGLLLIRRNR</sequence>
<feature type="transmembrane region" description="Helical" evidence="1">
    <location>
        <begin position="147"/>
        <end position="169"/>
    </location>
</feature>
<evidence type="ECO:0000313" key="3">
    <source>
        <dbReference type="Proteomes" id="UP001500974"/>
    </source>
</evidence>
<dbReference type="EMBL" id="BAAAON010000002">
    <property type="protein sequence ID" value="GAA2176518.1"/>
    <property type="molecule type" value="Genomic_DNA"/>
</dbReference>
<evidence type="ECO:0000313" key="2">
    <source>
        <dbReference type="EMBL" id="GAA2176518.1"/>
    </source>
</evidence>
<feature type="transmembrane region" description="Helical" evidence="1">
    <location>
        <begin position="75"/>
        <end position="93"/>
    </location>
</feature>
<evidence type="ECO:0008006" key="4">
    <source>
        <dbReference type="Google" id="ProtNLM"/>
    </source>
</evidence>
<comment type="caution">
    <text evidence="2">The sequence shown here is derived from an EMBL/GenBank/DDBJ whole genome shotgun (WGS) entry which is preliminary data.</text>
</comment>
<protein>
    <recommendedName>
        <fullName evidence="4">Fluoride ion transporter CrcB</fullName>
    </recommendedName>
</protein>
<feature type="transmembrane region" description="Helical" evidence="1">
    <location>
        <begin position="33"/>
        <end position="55"/>
    </location>
</feature>
<gene>
    <name evidence="2" type="ORF">GCM10009784_23300</name>
</gene>
<reference evidence="2 3" key="1">
    <citation type="journal article" date="2019" name="Int. J. Syst. Evol. Microbiol.">
        <title>The Global Catalogue of Microorganisms (GCM) 10K type strain sequencing project: providing services to taxonomists for standard genome sequencing and annotation.</title>
        <authorList>
            <consortium name="The Broad Institute Genomics Platform"/>
            <consortium name="The Broad Institute Genome Sequencing Center for Infectious Disease"/>
            <person name="Wu L."/>
            <person name="Ma J."/>
        </authorList>
    </citation>
    <scope>NUCLEOTIDE SEQUENCE [LARGE SCALE GENOMIC DNA]</scope>
    <source>
        <strain evidence="2 3">JCM 14917</strain>
    </source>
</reference>
<proteinExistence type="predicted"/>
<organism evidence="2 3">
    <name type="scientific">Arthrobacter parietis</name>
    <dbReference type="NCBI Taxonomy" id="271434"/>
    <lineage>
        <taxon>Bacteria</taxon>
        <taxon>Bacillati</taxon>
        <taxon>Actinomycetota</taxon>
        <taxon>Actinomycetes</taxon>
        <taxon>Micrococcales</taxon>
        <taxon>Micrococcaceae</taxon>
        <taxon>Arthrobacter</taxon>
    </lineage>
</organism>